<dbReference type="Proteomes" id="UP000199634">
    <property type="component" value="Unassembled WGS sequence"/>
</dbReference>
<dbReference type="SUPFAM" id="SSF53067">
    <property type="entry name" value="Actin-like ATPase domain"/>
    <property type="match status" value="2"/>
</dbReference>
<name>A0A1H6KKS6_9FLAO</name>
<dbReference type="RefSeq" id="WP_091097648.1">
    <property type="nucleotide sequence ID" value="NZ_FNXE01000014.1"/>
</dbReference>
<evidence type="ECO:0000256" key="1">
    <source>
        <dbReference type="ARBA" id="ARBA00007381"/>
    </source>
</evidence>
<dbReference type="InterPro" id="IPR018181">
    <property type="entry name" value="Heat_shock_70_CS"/>
</dbReference>
<protein>
    <submittedName>
        <fullName evidence="4">Molecular chaperone DnaK</fullName>
    </submittedName>
</protein>
<dbReference type="STRING" id="1159016.SAMN02927937_01284"/>
<organism evidence="4 5">
    <name type="scientific">Paenimyroides marinum</name>
    <dbReference type="NCBI Taxonomy" id="1159016"/>
    <lineage>
        <taxon>Bacteria</taxon>
        <taxon>Pseudomonadati</taxon>
        <taxon>Bacteroidota</taxon>
        <taxon>Flavobacteriia</taxon>
        <taxon>Flavobacteriales</taxon>
        <taxon>Flavobacteriaceae</taxon>
        <taxon>Paenimyroides</taxon>
    </lineage>
</organism>
<keyword evidence="5" id="KW-1185">Reference proteome</keyword>
<dbReference type="AlphaFoldDB" id="A0A1H6KKS6"/>
<gene>
    <name evidence="4" type="ORF">SAMN02927937_01284</name>
</gene>
<sequence length="823" mass="92737">MARLKIDFGIDLGTTNSAIAVIENGKTRVFKNDLLGETMSSCVWDRGKAYFVGVKAYAQLPADKRRAFKDRDFESNIFIEFKRTMGNSTKNNKGLSSEELSAEVLKTLKSYVKEEDVKSAVITIPAAFEMNQINATKKAAELAGIEYVELIQEPYAAAIAYGVSSSNKNGYWLVFDFGGGTFDSALVKVSDGIIKVIDTEGDNFLGGKNLDEAIVNEVFIPYFKEKYSINSILENEDRFNAFKEMWKPLAEDAKNQLSFNENYNVLADLFDEYGEDDNGKEFEMDITITRTQLKEIIKPFIQKAIDYCKILLKRNNLDGQKLDELILVGGPTLSPIVREMIAEQIKTPNTSIDPMTVVAQGAAIYASSINNPVESDNDNIDNSVVQLKVDYESMVVGTETYVTLKLKENQKEKTVFVEIARKDDAFKSERVELNEIGEVIELRLVEGNNNGFEIIAYDENGNKLDCEPKSFDIREGSVPGGAPIPHAICIEVMDKITGKKIIKPLIGLEKNKTLPSFGIYNDLKTQKLIRPGMDDTIEIPIYQGEPNTKAVINNHVSTIKISGNDLPALLPEGSIINLKINIDRSNIMTGVASFIDIDFEHSFDVGSIESGVKPEWLEEQIQLVKESYREVSETLDENKRNEIKDDLERVEKIFESNKTESGRLEARSELQKVAKTIDKLEDDAEWPKLEEELKEEFYRLEKVNKDLGNDRSTQVVNQLRNQLEEVLKTQDIKLGKVLAEEIHSAFFQLAFIYQLINFIRHHNQNFGSYNWKDSHRARQLLNEGLQQIGENPTTEDLHPIVIALIDLLPITERPSGDGNLLEG</sequence>
<dbReference type="Gene3D" id="3.30.420.40">
    <property type="match status" value="2"/>
</dbReference>
<dbReference type="PRINTS" id="PR00301">
    <property type="entry name" value="HEATSHOCK70"/>
</dbReference>
<dbReference type="InterPro" id="IPR043129">
    <property type="entry name" value="ATPase_NBD"/>
</dbReference>
<dbReference type="PANTHER" id="PTHR19375">
    <property type="entry name" value="HEAT SHOCK PROTEIN 70KDA"/>
    <property type="match status" value="1"/>
</dbReference>
<proteinExistence type="inferred from homology"/>
<comment type="similarity">
    <text evidence="1">Belongs to the heat shock protein 70 family.</text>
</comment>
<dbReference type="OrthoDB" id="9766019at2"/>
<evidence type="ECO:0000256" key="3">
    <source>
        <dbReference type="ARBA" id="ARBA00022840"/>
    </source>
</evidence>
<dbReference type="InterPro" id="IPR013126">
    <property type="entry name" value="Hsp_70_fam"/>
</dbReference>
<dbReference type="GO" id="GO:0140662">
    <property type="term" value="F:ATP-dependent protein folding chaperone"/>
    <property type="evidence" value="ECO:0007669"/>
    <property type="project" value="InterPro"/>
</dbReference>
<dbReference type="Pfam" id="PF00012">
    <property type="entry name" value="HSP70"/>
    <property type="match status" value="1"/>
</dbReference>
<evidence type="ECO:0000256" key="2">
    <source>
        <dbReference type="ARBA" id="ARBA00022741"/>
    </source>
</evidence>
<dbReference type="PROSITE" id="PS00297">
    <property type="entry name" value="HSP70_1"/>
    <property type="match status" value="1"/>
</dbReference>
<evidence type="ECO:0000313" key="4">
    <source>
        <dbReference type="EMBL" id="SEH76250.1"/>
    </source>
</evidence>
<dbReference type="Gene3D" id="3.90.640.10">
    <property type="entry name" value="Actin, Chain A, domain 4"/>
    <property type="match status" value="1"/>
</dbReference>
<keyword evidence="3" id="KW-0067">ATP-binding</keyword>
<reference evidence="4 5" key="1">
    <citation type="submission" date="2016-10" db="EMBL/GenBank/DDBJ databases">
        <authorList>
            <person name="de Groot N.N."/>
        </authorList>
    </citation>
    <scope>NUCLEOTIDE SEQUENCE [LARGE SCALE GENOMIC DNA]</scope>
    <source>
        <strain evidence="4 5">CGMCC 1.10825</strain>
    </source>
</reference>
<keyword evidence="2" id="KW-0547">Nucleotide-binding</keyword>
<evidence type="ECO:0000313" key="5">
    <source>
        <dbReference type="Proteomes" id="UP000199634"/>
    </source>
</evidence>
<accession>A0A1H6KKS6</accession>
<dbReference type="GO" id="GO:0005524">
    <property type="term" value="F:ATP binding"/>
    <property type="evidence" value="ECO:0007669"/>
    <property type="project" value="UniProtKB-KW"/>
</dbReference>
<dbReference type="EMBL" id="FNXE01000014">
    <property type="protein sequence ID" value="SEH76250.1"/>
    <property type="molecule type" value="Genomic_DNA"/>
</dbReference>
<dbReference type="CDD" id="cd24029">
    <property type="entry name" value="ASKHA_NBD_HSP70_DnaK_HscA_HscC"/>
    <property type="match status" value="1"/>
</dbReference>